<dbReference type="PANTHER" id="PTHR43649">
    <property type="entry name" value="ARABINOSE-BINDING PROTEIN-RELATED"/>
    <property type="match status" value="1"/>
</dbReference>
<evidence type="ECO:0000256" key="4">
    <source>
        <dbReference type="ARBA" id="ARBA00022729"/>
    </source>
</evidence>
<name>A0ABU0XAP4_9PSEU</name>
<evidence type="ECO:0000256" key="2">
    <source>
        <dbReference type="ARBA" id="ARBA00008520"/>
    </source>
</evidence>
<dbReference type="PROSITE" id="PS51318">
    <property type="entry name" value="TAT"/>
    <property type="match status" value="1"/>
</dbReference>
<keyword evidence="4" id="KW-0732">Signal</keyword>
<keyword evidence="3" id="KW-0813">Transport</keyword>
<dbReference type="InterPro" id="IPR050490">
    <property type="entry name" value="Bact_solute-bd_prot1"/>
</dbReference>
<proteinExistence type="inferred from homology"/>
<keyword evidence="6" id="KW-1185">Reference proteome</keyword>
<dbReference type="Proteomes" id="UP001225605">
    <property type="component" value="Unassembled WGS sequence"/>
</dbReference>
<sequence length="540" mass="58820">MDNLTRRGFFGFSAAVGGAFLVGCGGTAAQHTGSALDADALAKVLPAHIPVEFAKPDLPGVNGSAPGYLKFPDTLVAAVEEKPLKGGEVTAMTPAFWPVPPGLGENSYYDVVNERLGGVVKFDLVQGSDYAAKLAAMMAGRNVPEMTVMPTFTIPPRFSEGVGEVFRDLTDFLAGDKVKDYPLLANIPTDAWHACVYGGRLYGVPFPDKPFPEAMFYRSDIFEQLGVEPPKNADEFVALCKEVNDPGANRWAVGDVFRSMIRMFGDPGDWSRDPSGKVVNKIETEAYTEAVKFTQSLYAAGYVHPDLVAGSTTRVKELFAGGQMLVYQDGLGAWREALAQQRPTNPGFRMDAFPLFAHDGGKPSYPVSPPTAMVTLIRKDLPDDRVRELLKVADFAAAPIGTEEHFLLRYGTEGKHSARGAGGAPDLNELGRKEITLTYGFLASPPDAIVETQYPDYVESLHAWLADAQQHQVKPPTFGLRIEEPAEHSKLPKQFEDRTNDILRGRTPVSEVGKLAEDWRKAGGDELREFYDKALTDAGR</sequence>
<gene>
    <name evidence="5" type="ORF">CKY47_35880</name>
</gene>
<dbReference type="PANTHER" id="PTHR43649:SF31">
    <property type="entry name" value="SN-GLYCEROL-3-PHOSPHATE-BINDING PERIPLASMIC PROTEIN UGPB"/>
    <property type="match status" value="1"/>
</dbReference>
<dbReference type="SUPFAM" id="SSF53850">
    <property type="entry name" value="Periplasmic binding protein-like II"/>
    <property type="match status" value="1"/>
</dbReference>
<evidence type="ECO:0000256" key="3">
    <source>
        <dbReference type="ARBA" id="ARBA00022448"/>
    </source>
</evidence>
<reference evidence="5 6" key="1">
    <citation type="submission" date="2017-06" db="EMBL/GenBank/DDBJ databases">
        <title>Cultured bacterium strain Saccharothrix yanglingensis Hhs.015.</title>
        <authorList>
            <person name="Xia Y."/>
        </authorList>
    </citation>
    <scope>NUCLEOTIDE SEQUENCE [LARGE SCALE GENOMIC DNA]</scope>
    <source>
        <strain evidence="5 6">Hhs.015</strain>
    </source>
</reference>
<dbReference type="EMBL" id="NSDM01000034">
    <property type="protein sequence ID" value="MDQ2589211.1"/>
    <property type="molecule type" value="Genomic_DNA"/>
</dbReference>
<evidence type="ECO:0000256" key="1">
    <source>
        <dbReference type="ARBA" id="ARBA00004196"/>
    </source>
</evidence>
<dbReference type="PROSITE" id="PS51257">
    <property type="entry name" value="PROKAR_LIPOPROTEIN"/>
    <property type="match status" value="1"/>
</dbReference>
<organism evidence="5 6">
    <name type="scientific">Saccharothrix yanglingensis</name>
    <dbReference type="NCBI Taxonomy" id="659496"/>
    <lineage>
        <taxon>Bacteria</taxon>
        <taxon>Bacillati</taxon>
        <taxon>Actinomycetota</taxon>
        <taxon>Actinomycetes</taxon>
        <taxon>Pseudonocardiales</taxon>
        <taxon>Pseudonocardiaceae</taxon>
        <taxon>Saccharothrix</taxon>
    </lineage>
</organism>
<evidence type="ECO:0000313" key="6">
    <source>
        <dbReference type="Proteomes" id="UP001225605"/>
    </source>
</evidence>
<protein>
    <submittedName>
        <fullName evidence="5">ABC transporter substrate-binding protein</fullName>
    </submittedName>
</protein>
<comment type="subcellular location">
    <subcellularLocation>
        <location evidence="1">Cell envelope</location>
    </subcellularLocation>
</comment>
<dbReference type="RefSeq" id="WP_306750907.1">
    <property type="nucleotide sequence ID" value="NZ_NSDM01000034.1"/>
</dbReference>
<dbReference type="Pfam" id="PF01547">
    <property type="entry name" value="SBP_bac_1"/>
    <property type="match status" value="1"/>
</dbReference>
<comment type="caution">
    <text evidence="5">The sequence shown here is derived from an EMBL/GenBank/DDBJ whole genome shotgun (WGS) entry which is preliminary data.</text>
</comment>
<dbReference type="InterPro" id="IPR006311">
    <property type="entry name" value="TAT_signal"/>
</dbReference>
<dbReference type="Gene3D" id="3.40.190.10">
    <property type="entry name" value="Periplasmic binding protein-like II"/>
    <property type="match status" value="1"/>
</dbReference>
<evidence type="ECO:0000313" key="5">
    <source>
        <dbReference type="EMBL" id="MDQ2589211.1"/>
    </source>
</evidence>
<accession>A0ABU0XAP4</accession>
<dbReference type="InterPro" id="IPR006059">
    <property type="entry name" value="SBP"/>
</dbReference>
<comment type="similarity">
    <text evidence="2">Belongs to the bacterial solute-binding protein 1 family.</text>
</comment>